<reference evidence="3 4" key="1">
    <citation type="submission" date="2019-05" db="EMBL/GenBank/DDBJ databases">
        <title>Burkholderia sp. DHOD12, isolated from subtropical forest soil.</title>
        <authorList>
            <person name="Gao Z.-H."/>
            <person name="Qiu L.-H."/>
        </authorList>
    </citation>
    <scope>NUCLEOTIDE SEQUENCE [LARGE SCALE GENOMIC DNA]</scope>
    <source>
        <strain evidence="3 4">DHOD12</strain>
    </source>
</reference>
<evidence type="ECO:0000313" key="4">
    <source>
        <dbReference type="Proteomes" id="UP000298656"/>
    </source>
</evidence>
<dbReference type="Pfam" id="PF02321">
    <property type="entry name" value="OEP"/>
    <property type="match status" value="2"/>
</dbReference>
<keyword evidence="2" id="KW-0472">Membrane</keyword>
<keyword evidence="2" id="KW-0812">Transmembrane</keyword>
<keyword evidence="2" id="KW-1134">Transmembrane beta strand</keyword>
<keyword evidence="4" id="KW-1185">Reference proteome</keyword>
<evidence type="ECO:0000256" key="1">
    <source>
        <dbReference type="ARBA" id="ARBA00007613"/>
    </source>
</evidence>
<dbReference type="Gene3D" id="2.20.200.10">
    <property type="entry name" value="Outer membrane efflux proteins (OEP)"/>
    <property type="match status" value="1"/>
</dbReference>
<protein>
    <submittedName>
        <fullName evidence="3">Efflux transporter outer membrane subunit</fullName>
    </submittedName>
</protein>
<evidence type="ECO:0000313" key="3">
    <source>
        <dbReference type="EMBL" id="QCP53627.1"/>
    </source>
</evidence>
<dbReference type="Gene3D" id="1.20.1600.10">
    <property type="entry name" value="Outer membrane efflux proteins (OEP)"/>
    <property type="match status" value="1"/>
</dbReference>
<dbReference type="SUPFAM" id="SSF56954">
    <property type="entry name" value="Outer membrane efflux proteins (OEP)"/>
    <property type="match status" value="1"/>
</dbReference>
<dbReference type="InterPro" id="IPR003423">
    <property type="entry name" value="OMP_efflux"/>
</dbReference>
<dbReference type="EMBL" id="CP040078">
    <property type="protein sequence ID" value="QCP53627.1"/>
    <property type="molecule type" value="Genomic_DNA"/>
</dbReference>
<dbReference type="KEGG" id="tvl:FAZ95_31865"/>
<keyword evidence="2" id="KW-0449">Lipoprotein</keyword>
<proteinExistence type="inferred from homology"/>
<name>A0A4P8IYW2_9BURK</name>
<dbReference type="PANTHER" id="PTHR30203">
    <property type="entry name" value="OUTER MEMBRANE CATION EFFLUX PROTEIN"/>
    <property type="match status" value="1"/>
</dbReference>
<dbReference type="GO" id="GO:0015562">
    <property type="term" value="F:efflux transmembrane transporter activity"/>
    <property type="evidence" value="ECO:0007669"/>
    <property type="project" value="InterPro"/>
</dbReference>
<comment type="subcellular location">
    <subcellularLocation>
        <location evidence="2">Cell membrane</location>
        <topology evidence="2">Lipid-anchor</topology>
    </subcellularLocation>
</comment>
<dbReference type="GO" id="GO:0005886">
    <property type="term" value="C:plasma membrane"/>
    <property type="evidence" value="ECO:0007669"/>
    <property type="project" value="UniProtKB-SubCell"/>
</dbReference>
<accession>A0A4P8IYW2</accession>
<dbReference type="AlphaFoldDB" id="A0A4P8IYW2"/>
<evidence type="ECO:0000256" key="2">
    <source>
        <dbReference type="RuleBase" id="RU362097"/>
    </source>
</evidence>
<dbReference type="NCBIfam" id="TIGR01845">
    <property type="entry name" value="outer_NodT"/>
    <property type="match status" value="1"/>
</dbReference>
<comment type="similarity">
    <text evidence="1 2">Belongs to the outer membrane factor (OMF) (TC 1.B.17) family.</text>
</comment>
<dbReference type="OrthoDB" id="9770517at2"/>
<organism evidence="3 4">
    <name type="scientific">Trinickia violacea</name>
    <dbReference type="NCBI Taxonomy" id="2571746"/>
    <lineage>
        <taxon>Bacteria</taxon>
        <taxon>Pseudomonadati</taxon>
        <taxon>Pseudomonadota</taxon>
        <taxon>Betaproteobacteria</taxon>
        <taxon>Burkholderiales</taxon>
        <taxon>Burkholderiaceae</taxon>
        <taxon>Trinickia</taxon>
    </lineage>
</organism>
<sequence>MDLAGHVRRNANLRQGAASMAWFPELAAYRRSVTPPGTMPRKSRHLLAPAVLAWTGFMLAGCTVGPDYVAPKTAMPTGYSEQSGAPKGALSSAPAASLDAWWKNLGDATLDQLIDEALQSAPDLREAEARVREARALRGIAGAAEFPEVDAGAEYKRTHGSANVPVGVPPGGLGPGVNGNLWQAGFDASWEIDVFGGTRRSIESADASYQAAIAGRGDVTLTLVAEIARNYVELRGAQRRLDVARENLAIQQDALALTRSLFDAGLASRLDVLRAQAQVSDTEAEIPTLTAEARAAIYRIGALAGRPPEDLLAQLDTPGAIPAPVADVPIGLPSDLLQRRPDIRAAERQLAAANARIGVATADLYPHFSLTGAAGLESLHASTFLTAPSRYLSIGPGVDWLIFDAGRVRFAVRAEEARTDQAAAAYQRTVLGALRDVESALVSYGQSRVRRDRLAAETASDRDAVNVATRLYRQGLADFLSVLDAERSLYAADDKLAQTDRDEALALVTLYKSLGGGWQIPGP</sequence>
<dbReference type="PANTHER" id="PTHR30203:SF25">
    <property type="entry name" value="OUTER MEMBRANE PROTEIN-RELATED"/>
    <property type="match status" value="1"/>
</dbReference>
<dbReference type="Proteomes" id="UP000298656">
    <property type="component" value="Chromosome 2"/>
</dbReference>
<dbReference type="InterPro" id="IPR010131">
    <property type="entry name" value="MdtP/NodT-like"/>
</dbReference>
<keyword evidence="2" id="KW-0564">Palmitate</keyword>
<gene>
    <name evidence="3" type="ORF">FAZ95_31865</name>
</gene>